<dbReference type="PANTHER" id="PTHR47326:SF1">
    <property type="entry name" value="HTH PSQ-TYPE DOMAIN-CONTAINING PROTEIN"/>
    <property type="match status" value="1"/>
</dbReference>
<dbReference type="InterPro" id="IPR036397">
    <property type="entry name" value="RNaseH_sf"/>
</dbReference>
<gene>
    <name evidence="2" type="ORF">PR048_015869</name>
</gene>
<dbReference type="Proteomes" id="UP001159363">
    <property type="component" value="Chromosome 4"/>
</dbReference>
<reference evidence="2 3" key="1">
    <citation type="submission" date="2023-02" db="EMBL/GenBank/DDBJ databases">
        <title>LHISI_Scaffold_Assembly.</title>
        <authorList>
            <person name="Stuart O.P."/>
            <person name="Cleave R."/>
            <person name="Magrath M.J.L."/>
            <person name="Mikheyev A.S."/>
        </authorList>
    </citation>
    <scope>NUCLEOTIDE SEQUENCE [LARGE SCALE GENOMIC DNA]</scope>
    <source>
        <strain evidence="2">Daus_M_001</strain>
        <tissue evidence="2">Leg muscle</tissue>
    </source>
</reference>
<evidence type="ECO:0000313" key="3">
    <source>
        <dbReference type="Proteomes" id="UP001159363"/>
    </source>
</evidence>
<sequence length="439" mass="49138">MEWETGLLQNTTETRHRRLSISSYNEKKRGEGWPSVTTTISLSLILHLCHSHTKLYSSRTLLGTKEGDGPKMSQESVEDVWLRLLASLKKSLWRLSQDTRLTKSTYHWVAIKSKLYGYRISIVHTNSGSLTKGSKVRSPYFLPRLSPCCFPQSISHSHCVRPARGDRLLLLCNTYLFGVTSFDSSAENGKSQLSSTTASVVGWFAGVAEAARGGHSKGAAISNRQNRTVCRYSSSATVVLGAVLIAFLSSGARKHAVNIDMDILELYTFPQIEEIKRRNGNCVLYQQDRALPYCSLATRGVLPMRFLNNWIGRTGPIPWPPRSPDLTSQQRPREQTHPSSHLHTCHDDLLCASVAGARSRTNSERSKNIIPTSRLASPLSYRYRVRGEASVLIPPAAHYILSPSHYLLLDHPRGNIPGKFSGYVRYSAVRYDQFPEHKT</sequence>
<dbReference type="Gene3D" id="3.30.420.10">
    <property type="entry name" value="Ribonuclease H-like superfamily/Ribonuclease H"/>
    <property type="match status" value="1"/>
</dbReference>
<name>A0ABQ9HI55_9NEOP</name>
<accession>A0ABQ9HI55</accession>
<comment type="caution">
    <text evidence="2">The sequence shown here is derived from an EMBL/GenBank/DDBJ whole genome shotgun (WGS) entry which is preliminary data.</text>
</comment>
<evidence type="ECO:0000313" key="2">
    <source>
        <dbReference type="EMBL" id="KAJ8884012.1"/>
    </source>
</evidence>
<organism evidence="2 3">
    <name type="scientific">Dryococelus australis</name>
    <dbReference type="NCBI Taxonomy" id="614101"/>
    <lineage>
        <taxon>Eukaryota</taxon>
        <taxon>Metazoa</taxon>
        <taxon>Ecdysozoa</taxon>
        <taxon>Arthropoda</taxon>
        <taxon>Hexapoda</taxon>
        <taxon>Insecta</taxon>
        <taxon>Pterygota</taxon>
        <taxon>Neoptera</taxon>
        <taxon>Polyneoptera</taxon>
        <taxon>Phasmatodea</taxon>
        <taxon>Verophasmatodea</taxon>
        <taxon>Anareolatae</taxon>
        <taxon>Phasmatidae</taxon>
        <taxon>Eurycanthinae</taxon>
        <taxon>Dryococelus</taxon>
    </lineage>
</organism>
<dbReference type="EMBL" id="JARBHB010000005">
    <property type="protein sequence ID" value="KAJ8884012.1"/>
    <property type="molecule type" value="Genomic_DNA"/>
</dbReference>
<feature type="region of interest" description="Disordered" evidence="1">
    <location>
        <begin position="318"/>
        <end position="342"/>
    </location>
</feature>
<protein>
    <submittedName>
        <fullName evidence="2">Uncharacterized protein</fullName>
    </submittedName>
</protein>
<proteinExistence type="predicted"/>
<evidence type="ECO:0000256" key="1">
    <source>
        <dbReference type="SAM" id="MobiDB-lite"/>
    </source>
</evidence>
<keyword evidence="3" id="KW-1185">Reference proteome</keyword>
<dbReference type="PANTHER" id="PTHR47326">
    <property type="entry name" value="TRANSPOSABLE ELEMENT TC3 TRANSPOSASE-LIKE PROTEIN"/>
    <property type="match status" value="1"/>
</dbReference>